<sequence length="140" mass="14995">MANPEFAKALAARFAVVHTRPSKALQARRFKTLSSACSLLSGMLLAVAFFRTGIVNVLSQTSNSGETSQVAEPSSAIETSDFKDVGRLLTSGRPLVLPAAPNNAQGVMQANLLRLCSRLLSFASRQGIHRLCQVHLACQK</sequence>
<reference evidence="2" key="1">
    <citation type="submission" date="2017-08" db="EMBL/GenBank/DDBJ databases">
        <authorList>
            <person name="Polle J.E."/>
            <person name="Barry K."/>
            <person name="Cushman J."/>
            <person name="Schmutz J."/>
            <person name="Tran D."/>
            <person name="Hathwaick L.T."/>
            <person name="Yim W.C."/>
            <person name="Jenkins J."/>
            <person name="Mckie-Krisberg Z.M."/>
            <person name="Prochnik S."/>
            <person name="Lindquist E."/>
            <person name="Dockter R.B."/>
            <person name="Adam C."/>
            <person name="Molina H."/>
            <person name="Bunkerborg J."/>
            <person name="Jin E."/>
            <person name="Buchheim M."/>
            <person name="Magnuson J."/>
        </authorList>
    </citation>
    <scope>NUCLEOTIDE SEQUENCE</scope>
    <source>
        <strain evidence="2">CCAP 19/18</strain>
    </source>
</reference>
<keyword evidence="1" id="KW-0812">Transmembrane</keyword>
<proteinExistence type="predicted"/>
<evidence type="ECO:0000256" key="1">
    <source>
        <dbReference type="SAM" id="Phobius"/>
    </source>
</evidence>
<keyword evidence="1" id="KW-1133">Transmembrane helix</keyword>
<accession>A0ABQ7FTX3</accession>
<dbReference type="Proteomes" id="UP000815325">
    <property type="component" value="Unassembled WGS sequence"/>
</dbReference>
<evidence type="ECO:0008006" key="4">
    <source>
        <dbReference type="Google" id="ProtNLM"/>
    </source>
</evidence>
<protein>
    <recommendedName>
        <fullName evidence="4">Encoded protein</fullName>
    </recommendedName>
</protein>
<dbReference type="EMBL" id="MU072284">
    <property type="protein sequence ID" value="KAF5825653.1"/>
    <property type="molecule type" value="Genomic_DNA"/>
</dbReference>
<evidence type="ECO:0000313" key="2">
    <source>
        <dbReference type="EMBL" id="KAF5825653.1"/>
    </source>
</evidence>
<name>A0ABQ7FTX3_DUNSA</name>
<organism evidence="2 3">
    <name type="scientific">Dunaliella salina</name>
    <name type="common">Green alga</name>
    <name type="synonym">Protococcus salinus</name>
    <dbReference type="NCBI Taxonomy" id="3046"/>
    <lineage>
        <taxon>Eukaryota</taxon>
        <taxon>Viridiplantae</taxon>
        <taxon>Chlorophyta</taxon>
        <taxon>core chlorophytes</taxon>
        <taxon>Chlorophyceae</taxon>
        <taxon>CS clade</taxon>
        <taxon>Chlamydomonadales</taxon>
        <taxon>Dunaliellaceae</taxon>
        <taxon>Dunaliella</taxon>
    </lineage>
</organism>
<keyword evidence="3" id="KW-1185">Reference proteome</keyword>
<gene>
    <name evidence="2" type="ORF">DUNSADRAFT_7813</name>
</gene>
<keyword evidence="1" id="KW-0472">Membrane</keyword>
<feature type="transmembrane region" description="Helical" evidence="1">
    <location>
        <begin position="30"/>
        <end position="50"/>
    </location>
</feature>
<comment type="caution">
    <text evidence="2">The sequence shown here is derived from an EMBL/GenBank/DDBJ whole genome shotgun (WGS) entry which is preliminary data.</text>
</comment>
<evidence type="ECO:0000313" key="3">
    <source>
        <dbReference type="Proteomes" id="UP000815325"/>
    </source>
</evidence>